<evidence type="ECO:0000256" key="4">
    <source>
        <dbReference type="ARBA" id="ARBA00022771"/>
    </source>
</evidence>
<evidence type="ECO:0000256" key="12">
    <source>
        <dbReference type="SAM" id="MobiDB-lite"/>
    </source>
</evidence>
<dbReference type="EMBL" id="JAQQBR010000004">
    <property type="protein sequence ID" value="KAK0178874.1"/>
    <property type="molecule type" value="Genomic_DNA"/>
</dbReference>
<dbReference type="PROSITE" id="PS00028">
    <property type="entry name" value="ZINC_FINGER_C2H2_1"/>
    <property type="match status" value="3"/>
</dbReference>
<evidence type="ECO:0000256" key="8">
    <source>
        <dbReference type="ARBA" id="ARBA00023163"/>
    </source>
</evidence>
<feature type="compositionally biased region" description="Low complexity" evidence="12">
    <location>
        <begin position="126"/>
        <end position="140"/>
    </location>
</feature>
<keyword evidence="6" id="KW-0805">Transcription regulation</keyword>
<evidence type="ECO:0000313" key="15">
    <source>
        <dbReference type="Proteomes" id="UP001168972"/>
    </source>
</evidence>
<evidence type="ECO:0000256" key="1">
    <source>
        <dbReference type="ARBA" id="ARBA00004123"/>
    </source>
</evidence>
<dbReference type="InterPro" id="IPR013087">
    <property type="entry name" value="Znf_C2H2_type"/>
</dbReference>
<dbReference type="Gene3D" id="3.30.160.60">
    <property type="entry name" value="Classic Zinc Finger"/>
    <property type="match status" value="3"/>
</dbReference>
<keyword evidence="3" id="KW-0677">Repeat</keyword>
<dbReference type="GO" id="GO:0008270">
    <property type="term" value="F:zinc ion binding"/>
    <property type="evidence" value="ECO:0007669"/>
    <property type="project" value="UniProtKB-KW"/>
</dbReference>
<dbReference type="Proteomes" id="UP001168972">
    <property type="component" value="Unassembled WGS sequence"/>
</dbReference>
<evidence type="ECO:0000313" key="14">
    <source>
        <dbReference type="EMBL" id="KAK0178874.1"/>
    </source>
</evidence>
<dbReference type="GO" id="GO:0000978">
    <property type="term" value="F:RNA polymerase II cis-regulatory region sequence-specific DNA binding"/>
    <property type="evidence" value="ECO:0007669"/>
    <property type="project" value="TreeGrafter"/>
</dbReference>
<feature type="compositionally biased region" description="Basic and acidic residues" evidence="12">
    <location>
        <begin position="276"/>
        <end position="299"/>
    </location>
</feature>
<evidence type="ECO:0000259" key="13">
    <source>
        <dbReference type="PROSITE" id="PS50157"/>
    </source>
</evidence>
<keyword evidence="7" id="KW-0238">DNA-binding</keyword>
<protein>
    <recommendedName>
        <fullName evidence="13">C2H2-type domain-containing protein</fullName>
    </recommendedName>
</protein>
<reference evidence="14" key="2">
    <citation type="submission" date="2023-03" db="EMBL/GenBank/DDBJ databases">
        <authorList>
            <person name="Inwood S.N."/>
            <person name="Skelly J.G."/>
            <person name="Guhlin J."/>
            <person name="Harrop T.W.R."/>
            <person name="Goldson S.G."/>
            <person name="Dearden P.K."/>
        </authorList>
    </citation>
    <scope>NUCLEOTIDE SEQUENCE</scope>
    <source>
        <strain evidence="14">Lincoln</strain>
        <tissue evidence="14">Whole body</tissue>
    </source>
</reference>
<keyword evidence="2" id="KW-0479">Metal-binding</keyword>
<evidence type="ECO:0000256" key="7">
    <source>
        <dbReference type="ARBA" id="ARBA00023125"/>
    </source>
</evidence>
<feature type="compositionally biased region" description="Pro residues" evidence="12">
    <location>
        <begin position="57"/>
        <end position="71"/>
    </location>
</feature>
<evidence type="ECO:0000256" key="10">
    <source>
        <dbReference type="ARBA" id="ARBA00038409"/>
    </source>
</evidence>
<dbReference type="PANTHER" id="PTHR23235">
    <property type="entry name" value="KRUEPPEL-LIKE TRANSCRIPTION FACTOR"/>
    <property type="match status" value="1"/>
</dbReference>
<keyword evidence="4 11" id="KW-0863">Zinc-finger</keyword>
<keyword evidence="8" id="KW-0804">Transcription</keyword>
<dbReference type="SUPFAM" id="SSF57667">
    <property type="entry name" value="beta-beta-alpha zinc fingers"/>
    <property type="match status" value="1"/>
</dbReference>
<keyword evidence="5" id="KW-0862">Zinc</keyword>
<feature type="domain" description="C2H2-type" evidence="13">
    <location>
        <begin position="226"/>
        <end position="255"/>
    </location>
</feature>
<comment type="subcellular location">
    <subcellularLocation>
        <location evidence="1">Nucleus</location>
    </subcellularLocation>
</comment>
<evidence type="ECO:0000256" key="6">
    <source>
        <dbReference type="ARBA" id="ARBA00023015"/>
    </source>
</evidence>
<feature type="region of interest" description="Disordered" evidence="12">
    <location>
        <begin position="46"/>
        <end position="74"/>
    </location>
</feature>
<sequence>MPEVMQYQQMSMPTMMSPMAGLTAMSGIPMPMHQYNMEYGNSGVNYHSYNQQIPSHSLPPPHPPPPPPPSLPHHHHYQMEQPSYCWFPSSTCHNQIAEPLTPPSYPLPSTSSWSGHSHIPQPQIPSMTTLSHYSSSSDLSPRPADHPTAYQWPLTPPAEHTLIDETKPGRKCTRCKCPNCESEKVNQLGPDGKRLHICHFPGCGKVYGKTSHLKAHLRWHSGERPFQCDWLHCGKRFTRSDELQRHVRTHTGEKRFACNTCSKRFMRSDHLNKHIKTHENQKKKSTKKDKENQPVKQDHQLITPPQSQYISMMFPTV</sequence>
<evidence type="ECO:0000256" key="5">
    <source>
        <dbReference type="ARBA" id="ARBA00022833"/>
    </source>
</evidence>
<evidence type="ECO:0000256" key="11">
    <source>
        <dbReference type="PROSITE-ProRule" id="PRU00042"/>
    </source>
</evidence>
<dbReference type="AlphaFoldDB" id="A0AA39FZS5"/>
<accession>A0AA39FZS5</accession>
<feature type="domain" description="C2H2-type" evidence="13">
    <location>
        <begin position="196"/>
        <end position="225"/>
    </location>
</feature>
<evidence type="ECO:0000256" key="9">
    <source>
        <dbReference type="ARBA" id="ARBA00023242"/>
    </source>
</evidence>
<dbReference type="GO" id="GO:0005634">
    <property type="term" value="C:nucleus"/>
    <property type="evidence" value="ECO:0007669"/>
    <property type="project" value="UniProtKB-SubCell"/>
</dbReference>
<feature type="domain" description="C2H2-type" evidence="13">
    <location>
        <begin position="256"/>
        <end position="283"/>
    </location>
</feature>
<dbReference type="Pfam" id="PF00096">
    <property type="entry name" value="zf-C2H2"/>
    <property type="match status" value="3"/>
</dbReference>
<keyword evidence="9" id="KW-0539">Nucleus</keyword>
<feature type="region of interest" description="Disordered" evidence="12">
    <location>
        <begin position="107"/>
        <end position="163"/>
    </location>
</feature>
<reference evidence="14" key="1">
    <citation type="journal article" date="2023" name="bioRxiv">
        <title>Scaffold-level genome assemblies of two parasitoid biocontrol wasps reveal the parthenogenesis mechanism and an associated novel virus.</title>
        <authorList>
            <person name="Inwood S."/>
            <person name="Skelly J."/>
            <person name="Guhlin J."/>
            <person name="Harrop T."/>
            <person name="Goldson S."/>
            <person name="Dearden P."/>
        </authorList>
    </citation>
    <scope>NUCLEOTIDE SEQUENCE</scope>
    <source>
        <strain evidence="14">Lincoln</strain>
        <tissue evidence="14">Whole body</tissue>
    </source>
</reference>
<dbReference type="PANTHER" id="PTHR23235:SF170">
    <property type="entry name" value="FI01014P-RELATED"/>
    <property type="match status" value="1"/>
</dbReference>
<gene>
    <name evidence="14" type="ORF">PV327_007717</name>
</gene>
<dbReference type="SMART" id="SM00355">
    <property type="entry name" value="ZnF_C2H2"/>
    <property type="match status" value="3"/>
</dbReference>
<feature type="region of interest" description="Disordered" evidence="12">
    <location>
        <begin position="276"/>
        <end position="304"/>
    </location>
</feature>
<dbReference type="FunFam" id="3.30.160.60:FF:000014">
    <property type="entry name" value="Transcription factor Sp3"/>
    <property type="match status" value="1"/>
</dbReference>
<keyword evidence="15" id="KW-1185">Reference proteome</keyword>
<dbReference type="GO" id="GO:0000981">
    <property type="term" value="F:DNA-binding transcription factor activity, RNA polymerase II-specific"/>
    <property type="evidence" value="ECO:0007669"/>
    <property type="project" value="TreeGrafter"/>
</dbReference>
<organism evidence="14 15">
    <name type="scientific">Microctonus hyperodae</name>
    <name type="common">Parasitoid wasp</name>
    <dbReference type="NCBI Taxonomy" id="165561"/>
    <lineage>
        <taxon>Eukaryota</taxon>
        <taxon>Metazoa</taxon>
        <taxon>Ecdysozoa</taxon>
        <taxon>Arthropoda</taxon>
        <taxon>Hexapoda</taxon>
        <taxon>Insecta</taxon>
        <taxon>Pterygota</taxon>
        <taxon>Neoptera</taxon>
        <taxon>Endopterygota</taxon>
        <taxon>Hymenoptera</taxon>
        <taxon>Apocrita</taxon>
        <taxon>Ichneumonoidea</taxon>
        <taxon>Braconidae</taxon>
        <taxon>Euphorinae</taxon>
        <taxon>Microctonus</taxon>
    </lineage>
</organism>
<proteinExistence type="inferred from homology"/>
<dbReference type="InterPro" id="IPR036236">
    <property type="entry name" value="Znf_C2H2_sf"/>
</dbReference>
<comment type="similarity">
    <text evidence="10">Belongs to the Sp1 C2H2-type zinc-finger protein family.</text>
</comment>
<dbReference type="PROSITE" id="PS50157">
    <property type="entry name" value="ZINC_FINGER_C2H2_2"/>
    <property type="match status" value="3"/>
</dbReference>
<evidence type="ECO:0000256" key="2">
    <source>
        <dbReference type="ARBA" id="ARBA00022723"/>
    </source>
</evidence>
<comment type="caution">
    <text evidence="14">The sequence shown here is derived from an EMBL/GenBank/DDBJ whole genome shotgun (WGS) entry which is preliminary data.</text>
</comment>
<dbReference type="FunFam" id="3.30.160.60:FF:000026">
    <property type="entry name" value="Transcription factor Sp3"/>
    <property type="match status" value="1"/>
</dbReference>
<name>A0AA39FZS5_MICHY</name>
<evidence type="ECO:0000256" key="3">
    <source>
        <dbReference type="ARBA" id="ARBA00022737"/>
    </source>
</evidence>